<protein>
    <submittedName>
        <fullName evidence="1">Uncharacterized protein</fullName>
    </submittedName>
</protein>
<organism evidence="1 2">
    <name type="scientific">Coniochaeta ligniaria NRRL 30616</name>
    <dbReference type="NCBI Taxonomy" id="1408157"/>
    <lineage>
        <taxon>Eukaryota</taxon>
        <taxon>Fungi</taxon>
        <taxon>Dikarya</taxon>
        <taxon>Ascomycota</taxon>
        <taxon>Pezizomycotina</taxon>
        <taxon>Sordariomycetes</taxon>
        <taxon>Sordariomycetidae</taxon>
        <taxon>Coniochaetales</taxon>
        <taxon>Coniochaetaceae</taxon>
        <taxon>Coniochaeta</taxon>
    </lineage>
</organism>
<proteinExistence type="predicted"/>
<dbReference type="InParanoid" id="A0A1J7JIU7"/>
<dbReference type="Proteomes" id="UP000182658">
    <property type="component" value="Unassembled WGS sequence"/>
</dbReference>
<dbReference type="AlphaFoldDB" id="A0A1J7JIU7"/>
<sequence>MTLGGAQSLTLSLGAGASCMDGLSKHGVRTCQPLIPSYRVRDSALTGQQHINCLAVLLCSLTDRIQAIWRIKIGKVPLDTQPSFIAPHNPKERRPECLTLIHPIPYTFDGDTTVPINVHLT</sequence>
<name>A0A1J7JIU7_9PEZI</name>
<accession>A0A1J7JIU7</accession>
<keyword evidence="2" id="KW-1185">Reference proteome</keyword>
<evidence type="ECO:0000313" key="1">
    <source>
        <dbReference type="EMBL" id="OIW33297.1"/>
    </source>
</evidence>
<gene>
    <name evidence="1" type="ORF">CONLIGDRAFT_168325</name>
</gene>
<dbReference type="EMBL" id="KV875094">
    <property type="protein sequence ID" value="OIW33297.1"/>
    <property type="molecule type" value="Genomic_DNA"/>
</dbReference>
<evidence type="ECO:0000313" key="2">
    <source>
        <dbReference type="Proteomes" id="UP000182658"/>
    </source>
</evidence>
<reference evidence="1 2" key="1">
    <citation type="submission" date="2016-10" db="EMBL/GenBank/DDBJ databases">
        <title>Draft genome sequence of Coniochaeta ligniaria NRRL30616, a lignocellulolytic fungus for bioabatement of inhibitors in plant biomass hydrolysates.</title>
        <authorList>
            <consortium name="DOE Joint Genome Institute"/>
            <person name="Jimenez D.J."/>
            <person name="Hector R.E."/>
            <person name="Riley R."/>
            <person name="Sun H."/>
            <person name="Grigoriev I.V."/>
            <person name="Van Elsas J.D."/>
            <person name="Nichols N.N."/>
        </authorList>
    </citation>
    <scope>NUCLEOTIDE SEQUENCE [LARGE SCALE GENOMIC DNA]</scope>
    <source>
        <strain evidence="1 2">NRRL 30616</strain>
    </source>
</reference>